<dbReference type="OrthoDB" id="9804602at2"/>
<evidence type="ECO:0000313" key="7">
    <source>
        <dbReference type="Proteomes" id="UP000286806"/>
    </source>
</evidence>
<dbReference type="PANTHER" id="PTHR21221:SF1">
    <property type="entry name" value="UREIDOGLYCOLATE LYASE"/>
    <property type="match status" value="1"/>
</dbReference>
<reference evidence="6 7" key="1">
    <citation type="journal article" date="2019" name="Front. Microbiol.">
        <title>Genomes of Neutrophilic Sulfur-Oxidizing Chemolithoautotrophs Representing 9 Proteobacterial Species From 8 Genera.</title>
        <authorList>
            <person name="Watanabe T."/>
            <person name="Kojima H."/>
            <person name="Umezawa K."/>
            <person name="Hori C."/>
            <person name="Takasuka T.E."/>
            <person name="Kato Y."/>
            <person name="Fukui M."/>
        </authorList>
    </citation>
    <scope>NUCLEOTIDE SEQUENCE [LARGE SCALE GENOMIC DNA]</scope>
    <source>
        <strain evidence="6 7">TTN</strain>
    </source>
</reference>
<dbReference type="Gene3D" id="2.60.120.480">
    <property type="entry name" value="Ureidoglycolate hydrolase"/>
    <property type="match status" value="1"/>
</dbReference>
<dbReference type="RefSeq" id="WP_124704081.1">
    <property type="nucleotide sequence ID" value="NZ_BGOW01000007.1"/>
</dbReference>
<comment type="function">
    <text evidence="5">Catalyzes the catabolism of the allantoin degradation intermediate (S)-ureidoglycolate, generating urea and glyoxylate. Involved in the utilization of allantoin as nitrogen source.</text>
</comment>
<comment type="catalytic activity">
    <reaction evidence="4 5">
        <text>(S)-ureidoglycolate = urea + glyoxylate</text>
        <dbReference type="Rhea" id="RHEA:11304"/>
        <dbReference type="ChEBI" id="CHEBI:16199"/>
        <dbReference type="ChEBI" id="CHEBI:36655"/>
        <dbReference type="ChEBI" id="CHEBI:57296"/>
        <dbReference type="EC" id="4.3.2.3"/>
    </reaction>
</comment>
<dbReference type="GO" id="GO:0006145">
    <property type="term" value="P:purine nucleobase catabolic process"/>
    <property type="evidence" value="ECO:0007669"/>
    <property type="project" value="UniProtKB-UniRule"/>
</dbReference>
<dbReference type="EC" id="4.3.2.3" evidence="5"/>
<protein>
    <recommendedName>
        <fullName evidence="5">Ureidoglycolate lyase</fullName>
        <ecNumber evidence="5">4.3.2.3</ecNumber>
    </recommendedName>
    <alternativeName>
        <fullName evidence="5">Ureidoglycolatase</fullName>
    </alternativeName>
</protein>
<keyword evidence="3 5" id="KW-0456">Lyase</keyword>
<dbReference type="UniPathway" id="UPA00395"/>
<dbReference type="EMBL" id="BGOW01000007">
    <property type="protein sequence ID" value="GBL45252.1"/>
    <property type="molecule type" value="Genomic_DNA"/>
</dbReference>
<dbReference type="SUPFAM" id="SSF51182">
    <property type="entry name" value="RmlC-like cupins"/>
    <property type="match status" value="1"/>
</dbReference>
<dbReference type="PIRSF" id="PIRSF017306">
    <property type="entry name" value="Ureidogly_hydro"/>
    <property type="match status" value="1"/>
</dbReference>
<keyword evidence="2 5" id="KW-0659">Purine metabolism</keyword>
<dbReference type="Pfam" id="PF04115">
    <property type="entry name" value="Ureidogly_lyase"/>
    <property type="match status" value="1"/>
</dbReference>
<proteinExistence type="inferred from homology"/>
<evidence type="ECO:0000256" key="5">
    <source>
        <dbReference type="HAMAP-Rule" id="MF_00616"/>
    </source>
</evidence>
<comment type="caution">
    <text evidence="6">The sequence shown here is derived from an EMBL/GenBank/DDBJ whole genome shotgun (WGS) entry which is preliminary data.</text>
</comment>
<dbReference type="InterPro" id="IPR007247">
    <property type="entry name" value="Ureidogly_lyase"/>
</dbReference>
<name>A0A401JC61_9PROT</name>
<sequence>MACLGELTVEPLTADEFAPFGDVIEARDSSAFFVNEGQAQRFHDLAKIDVAADNGRPLISIFRSAPTHFPLTLHKIERHPLGSQAFIPLGNHQFLIVVASTTNNDFPDRPRVFLSNGHQGVNYKPGVWHHPLIVLNRTTEFLVIDRGGIGTNCDVSELNEKFVIEFPEIKRWLKPDSWLSSS</sequence>
<organism evidence="6 7">
    <name type="scientific">Sulfuriferula multivorans</name>
    <dbReference type="NCBI Taxonomy" id="1559896"/>
    <lineage>
        <taxon>Bacteria</taxon>
        <taxon>Pseudomonadati</taxon>
        <taxon>Pseudomonadota</taxon>
        <taxon>Betaproteobacteria</taxon>
        <taxon>Nitrosomonadales</taxon>
        <taxon>Sulfuricellaceae</taxon>
        <taxon>Sulfuriferula</taxon>
    </lineage>
</organism>
<dbReference type="GO" id="GO:0000256">
    <property type="term" value="P:allantoin catabolic process"/>
    <property type="evidence" value="ECO:0007669"/>
    <property type="project" value="UniProtKB-UniRule"/>
</dbReference>
<dbReference type="InterPro" id="IPR011051">
    <property type="entry name" value="RmlC_Cupin_sf"/>
</dbReference>
<dbReference type="InterPro" id="IPR047233">
    <property type="entry name" value="UAH_cupin"/>
</dbReference>
<evidence type="ECO:0000256" key="2">
    <source>
        <dbReference type="ARBA" id="ARBA00022631"/>
    </source>
</evidence>
<dbReference type="NCBIfam" id="NF009932">
    <property type="entry name" value="PRK13395.1"/>
    <property type="match status" value="1"/>
</dbReference>
<dbReference type="HAMAP" id="MF_00616">
    <property type="entry name" value="Ureidogly_lyase"/>
    <property type="match status" value="1"/>
</dbReference>
<accession>A0A401JC61</accession>
<dbReference type="AlphaFoldDB" id="A0A401JC61"/>
<dbReference type="Proteomes" id="UP000286806">
    <property type="component" value="Unassembled WGS sequence"/>
</dbReference>
<dbReference type="InterPro" id="IPR024060">
    <property type="entry name" value="Ureidoglycolate_lyase_dom_sf"/>
</dbReference>
<comment type="subunit">
    <text evidence="1 5">Homodimer.</text>
</comment>
<keyword evidence="7" id="KW-1185">Reference proteome</keyword>
<dbReference type="InterPro" id="IPR023525">
    <property type="entry name" value="Ureidogly_lyase_bac"/>
</dbReference>
<evidence type="ECO:0000256" key="3">
    <source>
        <dbReference type="ARBA" id="ARBA00023239"/>
    </source>
</evidence>
<dbReference type="GO" id="GO:0004848">
    <property type="term" value="F:ureidoglycolate hydrolase activity"/>
    <property type="evidence" value="ECO:0007669"/>
    <property type="project" value="InterPro"/>
</dbReference>
<dbReference type="PANTHER" id="PTHR21221">
    <property type="entry name" value="UREIDOGLYCOLATE HYDROLASE"/>
    <property type="match status" value="1"/>
</dbReference>
<evidence type="ECO:0000256" key="4">
    <source>
        <dbReference type="ARBA" id="ARBA00047684"/>
    </source>
</evidence>
<evidence type="ECO:0000256" key="1">
    <source>
        <dbReference type="ARBA" id="ARBA00011738"/>
    </source>
</evidence>
<dbReference type="GO" id="GO:0050385">
    <property type="term" value="F:ureidoglycolate lyase activity"/>
    <property type="evidence" value="ECO:0007669"/>
    <property type="project" value="UniProtKB-UniRule"/>
</dbReference>
<keyword evidence="6" id="KW-0378">Hydrolase</keyword>
<evidence type="ECO:0000313" key="6">
    <source>
        <dbReference type="EMBL" id="GBL45252.1"/>
    </source>
</evidence>
<comment type="pathway">
    <text evidence="5">Nitrogen metabolism; (S)-allantoin degradation.</text>
</comment>
<gene>
    <name evidence="5" type="primary">allA</name>
    <name evidence="6" type="ORF">SFMTTN_1059</name>
</gene>
<comment type="similarity">
    <text evidence="5">Belongs to the ureidoglycolate lyase family.</text>
</comment>
<comment type="cofactor">
    <cofactor evidence="5">
        <name>Ni(2+)</name>
        <dbReference type="ChEBI" id="CHEBI:49786"/>
    </cofactor>
</comment>
<dbReference type="CDD" id="cd20298">
    <property type="entry name" value="cupin_UAH"/>
    <property type="match status" value="1"/>
</dbReference>